<evidence type="ECO:0000256" key="1">
    <source>
        <dbReference type="ARBA" id="ARBA00022729"/>
    </source>
</evidence>
<dbReference type="InterPro" id="IPR018389">
    <property type="entry name" value="DctP_fam"/>
</dbReference>
<dbReference type="InterPro" id="IPR038404">
    <property type="entry name" value="TRAP_DctP_sf"/>
</dbReference>
<dbReference type="AlphaFoldDB" id="A0A381Z0Y6"/>
<gene>
    <name evidence="2" type="ORF">METZ01_LOCUS135241</name>
</gene>
<dbReference type="PANTHER" id="PTHR33376">
    <property type="match status" value="1"/>
</dbReference>
<evidence type="ECO:0000313" key="2">
    <source>
        <dbReference type="EMBL" id="SVA82387.1"/>
    </source>
</evidence>
<dbReference type="EMBL" id="UINC01019459">
    <property type="protein sequence ID" value="SVA82387.1"/>
    <property type="molecule type" value="Genomic_DNA"/>
</dbReference>
<dbReference type="Gene3D" id="3.40.190.170">
    <property type="entry name" value="Bacterial extracellular solute-binding protein, family 7"/>
    <property type="match status" value="1"/>
</dbReference>
<sequence>MRRINRKLNIFIAVAVILVTYSGSGGSTLFAKELKLAHFMPPMHHLHKNMFVPLAKDLSAATNGNLTIKIFPSGALGKGPVQQYKRALQGVADIVFVIQAYTASIFPKTMIAGKAGLGNTGEEVTRRLWKVYHQHLADEYTKTKLLAIWGIYPAALMSRKKPIRTLADVKGMKIRISSAA</sequence>
<protein>
    <recommendedName>
        <fullName evidence="3">C4-dicarboxylate ABC transporter substrate-binding protein</fullName>
    </recommendedName>
</protein>
<reference evidence="2" key="1">
    <citation type="submission" date="2018-05" db="EMBL/GenBank/DDBJ databases">
        <authorList>
            <person name="Lanie J.A."/>
            <person name="Ng W.-L."/>
            <person name="Kazmierczak K.M."/>
            <person name="Andrzejewski T.M."/>
            <person name="Davidsen T.M."/>
            <person name="Wayne K.J."/>
            <person name="Tettelin H."/>
            <person name="Glass J.I."/>
            <person name="Rusch D."/>
            <person name="Podicherti R."/>
            <person name="Tsui H.-C.T."/>
            <person name="Winkler M.E."/>
        </authorList>
    </citation>
    <scope>NUCLEOTIDE SEQUENCE</scope>
</reference>
<dbReference type="PANTHER" id="PTHR33376:SF15">
    <property type="entry name" value="BLL6794 PROTEIN"/>
    <property type="match status" value="1"/>
</dbReference>
<evidence type="ECO:0008006" key="3">
    <source>
        <dbReference type="Google" id="ProtNLM"/>
    </source>
</evidence>
<accession>A0A381Z0Y6</accession>
<dbReference type="GO" id="GO:0055085">
    <property type="term" value="P:transmembrane transport"/>
    <property type="evidence" value="ECO:0007669"/>
    <property type="project" value="InterPro"/>
</dbReference>
<name>A0A381Z0Y6_9ZZZZ</name>
<organism evidence="2">
    <name type="scientific">marine metagenome</name>
    <dbReference type="NCBI Taxonomy" id="408172"/>
    <lineage>
        <taxon>unclassified sequences</taxon>
        <taxon>metagenomes</taxon>
        <taxon>ecological metagenomes</taxon>
    </lineage>
</organism>
<feature type="non-terminal residue" evidence="2">
    <location>
        <position position="180"/>
    </location>
</feature>
<dbReference type="Pfam" id="PF03480">
    <property type="entry name" value="DctP"/>
    <property type="match status" value="1"/>
</dbReference>
<proteinExistence type="predicted"/>
<keyword evidence="1" id="KW-0732">Signal</keyword>